<comment type="catalytic activity">
    <reaction evidence="1">
        <text>(4aS,6R)-4a-hydroxy-L-erythro-5,6,7,8-tetrahydrobiopterin = (6R)-L-erythro-6,7-dihydrobiopterin + H2O</text>
        <dbReference type="Rhea" id="RHEA:11920"/>
        <dbReference type="ChEBI" id="CHEBI:15377"/>
        <dbReference type="ChEBI" id="CHEBI:15642"/>
        <dbReference type="ChEBI" id="CHEBI:43120"/>
        <dbReference type="EC" id="4.2.1.96"/>
    </reaction>
</comment>
<evidence type="ECO:0000259" key="6">
    <source>
        <dbReference type="Pfam" id="PF18029"/>
    </source>
</evidence>
<organism evidence="7 8">
    <name type="scientific">Nonomuraea longispora</name>
    <dbReference type="NCBI Taxonomy" id="1848320"/>
    <lineage>
        <taxon>Bacteria</taxon>
        <taxon>Bacillati</taxon>
        <taxon>Actinomycetota</taxon>
        <taxon>Actinomycetes</taxon>
        <taxon>Streptosporangiales</taxon>
        <taxon>Streptosporangiaceae</taxon>
        <taxon>Nonomuraea</taxon>
    </lineage>
</organism>
<dbReference type="Gene3D" id="3.30.1360.20">
    <property type="entry name" value="Transcriptional coactivator/pterin dehydratase"/>
    <property type="match status" value="1"/>
</dbReference>
<evidence type="ECO:0000256" key="3">
    <source>
        <dbReference type="ARBA" id="ARBA00013252"/>
    </source>
</evidence>
<dbReference type="InterPro" id="IPR041581">
    <property type="entry name" value="Glyoxalase_6"/>
</dbReference>
<dbReference type="Pfam" id="PF18029">
    <property type="entry name" value="Glyoxalase_6"/>
    <property type="match status" value="1"/>
</dbReference>
<evidence type="ECO:0000256" key="4">
    <source>
        <dbReference type="ARBA" id="ARBA00021735"/>
    </source>
</evidence>
<dbReference type="Proteomes" id="UP000295157">
    <property type="component" value="Unassembled WGS sequence"/>
</dbReference>
<dbReference type="EC" id="4.2.1.96" evidence="3"/>
<dbReference type="SUPFAM" id="SSF55248">
    <property type="entry name" value="PCD-like"/>
    <property type="match status" value="1"/>
</dbReference>
<dbReference type="EMBL" id="SMJZ01000035">
    <property type="protein sequence ID" value="TDC07837.1"/>
    <property type="molecule type" value="Genomic_DNA"/>
</dbReference>
<comment type="caution">
    <text evidence="7">The sequence shown here is derived from an EMBL/GenBank/DDBJ whole genome shotgun (WGS) entry which is preliminary data.</text>
</comment>
<dbReference type="PANTHER" id="PTHR12599">
    <property type="entry name" value="PTERIN-4-ALPHA-CARBINOLAMINE DEHYDRATASE"/>
    <property type="match status" value="1"/>
</dbReference>
<feature type="domain" description="Glyoxalase-like" evidence="6">
    <location>
        <begin position="107"/>
        <end position="211"/>
    </location>
</feature>
<evidence type="ECO:0000256" key="5">
    <source>
        <dbReference type="ARBA" id="ARBA00023239"/>
    </source>
</evidence>
<dbReference type="Gene3D" id="3.10.180.10">
    <property type="entry name" value="2,3-Dihydroxybiphenyl 1,2-Dioxygenase, domain 1"/>
    <property type="match status" value="1"/>
</dbReference>
<dbReference type="InterPro" id="IPR036428">
    <property type="entry name" value="PCD_sf"/>
</dbReference>
<name>A0A4R4NK00_9ACTN</name>
<dbReference type="GO" id="GO:0006729">
    <property type="term" value="P:tetrahydrobiopterin biosynthetic process"/>
    <property type="evidence" value="ECO:0007669"/>
    <property type="project" value="InterPro"/>
</dbReference>
<dbReference type="PANTHER" id="PTHR12599:SF0">
    <property type="entry name" value="PTERIN-4-ALPHA-CARBINOLAMINE DEHYDRATASE"/>
    <property type="match status" value="1"/>
</dbReference>
<evidence type="ECO:0000313" key="8">
    <source>
        <dbReference type="Proteomes" id="UP000295157"/>
    </source>
</evidence>
<dbReference type="SUPFAM" id="SSF54593">
    <property type="entry name" value="Glyoxalase/Bleomycin resistance protein/Dihydroxybiphenyl dioxygenase"/>
    <property type="match status" value="1"/>
</dbReference>
<accession>A0A4R4NK00</accession>
<proteinExistence type="inferred from homology"/>
<sequence length="217" mass="23874">MTKLTGQQIAAEALDGWVLLLGGLHTRIRTGNFATGLSVVDAIGAAAEEMDHHPDLDLRYTHVDVRLTSHDTRGVTERDVRLARTISRIAADAGAELESASVSRMELALDTPSHEEVLPFWAAVLAMKDQSEAGVDDEVRDPYDVLPAVWFQKSGSEEPRQRWHLDVWVDPEQVRPRIEAALAAGGTLVDDEGAPSFWVLADPEGNRVCLCTWQERG</sequence>
<dbReference type="CDD" id="cd00488">
    <property type="entry name" value="PCD_DCoH"/>
    <property type="match status" value="1"/>
</dbReference>
<comment type="similarity">
    <text evidence="2">Belongs to the pterin-4-alpha-carbinolamine dehydratase family.</text>
</comment>
<reference evidence="7 8" key="1">
    <citation type="submission" date="2019-02" db="EMBL/GenBank/DDBJ databases">
        <title>Draft genome sequences of novel Actinobacteria.</title>
        <authorList>
            <person name="Sahin N."/>
            <person name="Ay H."/>
            <person name="Saygin H."/>
        </authorList>
    </citation>
    <scope>NUCLEOTIDE SEQUENCE [LARGE SCALE GENOMIC DNA]</scope>
    <source>
        <strain evidence="7 8">KC201</strain>
    </source>
</reference>
<dbReference type="Pfam" id="PF01329">
    <property type="entry name" value="Pterin_4a"/>
    <property type="match status" value="1"/>
</dbReference>
<dbReference type="GO" id="GO:0008124">
    <property type="term" value="F:4-alpha-hydroxytetrahydrobiopterin dehydratase activity"/>
    <property type="evidence" value="ECO:0007669"/>
    <property type="project" value="UniProtKB-EC"/>
</dbReference>
<gene>
    <name evidence="7" type="ORF">E1267_12155</name>
</gene>
<dbReference type="AlphaFoldDB" id="A0A4R4NK00"/>
<evidence type="ECO:0000313" key="7">
    <source>
        <dbReference type="EMBL" id="TDC07837.1"/>
    </source>
</evidence>
<dbReference type="InterPro" id="IPR029068">
    <property type="entry name" value="Glyas_Bleomycin-R_OHBP_Dase"/>
</dbReference>
<keyword evidence="8" id="KW-1185">Reference proteome</keyword>
<dbReference type="OrthoDB" id="15077at2"/>
<dbReference type="InterPro" id="IPR001533">
    <property type="entry name" value="Pterin_deHydtase"/>
</dbReference>
<dbReference type="RefSeq" id="WP_132332532.1">
    <property type="nucleotide sequence ID" value="NZ_SMJZ01000035.1"/>
</dbReference>
<evidence type="ECO:0000256" key="2">
    <source>
        <dbReference type="ARBA" id="ARBA00006472"/>
    </source>
</evidence>
<protein>
    <recommendedName>
        <fullName evidence="4">Putative pterin-4-alpha-carbinolamine dehydratase</fullName>
        <ecNumber evidence="3">4.2.1.96</ecNumber>
    </recommendedName>
</protein>
<keyword evidence="5" id="KW-0456">Lyase</keyword>
<evidence type="ECO:0000256" key="1">
    <source>
        <dbReference type="ARBA" id="ARBA00001554"/>
    </source>
</evidence>